<dbReference type="InterPro" id="IPR032675">
    <property type="entry name" value="LRR_dom_sf"/>
</dbReference>
<dbReference type="GO" id="GO:0098542">
    <property type="term" value="P:defense response to other organism"/>
    <property type="evidence" value="ECO:0007669"/>
    <property type="project" value="TreeGrafter"/>
</dbReference>
<organism evidence="5">
    <name type="scientific">Oryza nivara</name>
    <name type="common">Indian wild rice</name>
    <name type="synonym">Oryza sativa f. spontanea</name>
    <dbReference type="NCBI Taxonomy" id="4536"/>
    <lineage>
        <taxon>Eukaryota</taxon>
        <taxon>Viridiplantae</taxon>
        <taxon>Streptophyta</taxon>
        <taxon>Embryophyta</taxon>
        <taxon>Tracheophyta</taxon>
        <taxon>Spermatophyta</taxon>
        <taxon>Magnoliopsida</taxon>
        <taxon>Liliopsida</taxon>
        <taxon>Poales</taxon>
        <taxon>Poaceae</taxon>
        <taxon>BOP clade</taxon>
        <taxon>Oryzoideae</taxon>
        <taxon>Oryzeae</taxon>
        <taxon>Oryzinae</taxon>
        <taxon>Oryza</taxon>
    </lineage>
</organism>
<feature type="domain" description="Disease resistance protein winged helix" evidence="3">
    <location>
        <begin position="24"/>
        <end position="91"/>
    </location>
</feature>
<dbReference type="EMBL" id="AP018871">
    <property type="protein sequence ID" value="BBF89774.1"/>
    <property type="molecule type" value="Genomic_DNA"/>
</dbReference>
<dbReference type="AlphaFoldDB" id="A0A679BCE7"/>
<keyword evidence="2" id="KW-0472">Membrane</keyword>
<gene>
    <name evidence="5" type="primary">BBa0106C08.38</name>
</gene>
<protein>
    <submittedName>
        <fullName evidence="5">Putative NBS-LRR class RGA</fullName>
    </submittedName>
</protein>
<dbReference type="InterPro" id="IPR056789">
    <property type="entry name" value="LRR_R13L1-DRL21"/>
</dbReference>
<feature type="domain" description="R13L1/DRL21-like LRR repeat region" evidence="4">
    <location>
        <begin position="286"/>
        <end position="415"/>
    </location>
</feature>
<keyword evidence="2" id="KW-0812">Transmembrane</keyword>
<accession>A0A679BCE7</accession>
<dbReference type="PANTHER" id="PTHR23155:SF1058">
    <property type="entry name" value="OS11G0668100 PROTEIN"/>
    <property type="match status" value="1"/>
</dbReference>
<evidence type="ECO:0000256" key="2">
    <source>
        <dbReference type="SAM" id="Phobius"/>
    </source>
</evidence>
<evidence type="ECO:0000256" key="1">
    <source>
        <dbReference type="ARBA" id="ARBA00022821"/>
    </source>
</evidence>
<evidence type="ECO:0000259" key="3">
    <source>
        <dbReference type="Pfam" id="PF23559"/>
    </source>
</evidence>
<sequence length="611" mass="70809">MEALRWTYEHLDVPVQRCFSYCSIFPRGHHFYSDELINLWVAEGFIDSYGGKYELEAVGQLYLDKLVSCSFLQKENLRGSFTVPDLVHFLAVEVAGSECLSIQNGWEGDLPQNVHHLFIEIDGGNISEEILELTELRTLIINHTGQNWQNLSYEIFENVFMNLPRLRVLILEVEWFQSEMKIFDVPLSINLLRHLRYFGFRVSGTGSSLWVLNLPATFARLYHLLVLDVTGFDKLSFPLNEDMSDLTELRHVIINSEDPHFPYIGRHESLRTFKHFTVKMEAGYELHQLKRLNKLRGELNIYGLENVPGNEDALQPELHNKVNLTRVKLSWGNPQEDQGLQSQVLEALRPPAWLQTLQIVRYKGLAYPNWMMTNCPEAPKCLQDLKLEECRQLGEEIPEHNRLFKYLRILHVANCIWEFFPANMERLESLQKLKIEDCLNLQSLPTRLPLSLRILHISNCDRWNQWPDSVEDDLRSLLELEIEDCHDIESLPAQLPGSLEKLKVTGCSEISSLPVMPHELLELILGSRNQEFITSCRTPGHQYYKNISHVPHKIIEYGKALNPLLLLCTNIPLLVNVFVMWACQQIQTRTKKWKTINEDLYPSEDGEGSVL</sequence>
<dbReference type="InterPro" id="IPR058922">
    <property type="entry name" value="WHD_DRP"/>
</dbReference>
<dbReference type="Gene3D" id="3.80.10.10">
    <property type="entry name" value="Ribonuclease Inhibitor"/>
    <property type="match status" value="1"/>
</dbReference>
<dbReference type="SUPFAM" id="SSF52058">
    <property type="entry name" value="L domain-like"/>
    <property type="match status" value="1"/>
</dbReference>
<dbReference type="PANTHER" id="PTHR23155">
    <property type="entry name" value="DISEASE RESISTANCE PROTEIN RP"/>
    <property type="match status" value="1"/>
</dbReference>
<keyword evidence="2" id="KW-1133">Transmembrane helix</keyword>
<dbReference type="InterPro" id="IPR044974">
    <property type="entry name" value="Disease_R_plants"/>
</dbReference>
<dbReference type="Gene3D" id="1.10.10.10">
    <property type="entry name" value="Winged helix-like DNA-binding domain superfamily/Winged helix DNA-binding domain"/>
    <property type="match status" value="1"/>
</dbReference>
<evidence type="ECO:0000259" key="4">
    <source>
        <dbReference type="Pfam" id="PF25019"/>
    </source>
</evidence>
<dbReference type="InterPro" id="IPR036388">
    <property type="entry name" value="WH-like_DNA-bd_sf"/>
</dbReference>
<keyword evidence="1" id="KW-0611">Plant defense</keyword>
<feature type="transmembrane region" description="Helical" evidence="2">
    <location>
        <begin position="564"/>
        <end position="583"/>
    </location>
</feature>
<name>A0A679BCE7_ORYNI</name>
<dbReference type="Pfam" id="PF23559">
    <property type="entry name" value="WHD_DRP"/>
    <property type="match status" value="1"/>
</dbReference>
<proteinExistence type="predicted"/>
<dbReference type="Pfam" id="PF25019">
    <property type="entry name" value="LRR_R13L1-DRL21"/>
    <property type="match status" value="1"/>
</dbReference>
<reference evidence="5" key="1">
    <citation type="submission" date="2018-08" db="EMBL/GenBank/DDBJ databases">
        <title>Oryza nivara genomic DNA, chromosome 11, BAC clone:BBa0106C08.</title>
        <authorList>
            <person name="Wu J."/>
            <person name="Kanamori H."/>
        </authorList>
    </citation>
    <scope>NUCLEOTIDE SEQUENCE</scope>
    <source>
        <strain evidence="5">W0106</strain>
    </source>
</reference>
<evidence type="ECO:0000313" key="5">
    <source>
        <dbReference type="EMBL" id="BBF89774.1"/>
    </source>
</evidence>